<keyword evidence="3" id="KW-1185">Reference proteome</keyword>
<dbReference type="InterPro" id="IPR041698">
    <property type="entry name" value="Methyltransf_25"/>
</dbReference>
<dbReference type="Pfam" id="PF13649">
    <property type="entry name" value="Methyltransf_25"/>
    <property type="match status" value="1"/>
</dbReference>
<gene>
    <name evidence="2" type="ORF">BDP27DRAFT_1544029</name>
</gene>
<name>A0A9P5U5B0_9AGAR</name>
<protein>
    <recommendedName>
        <fullName evidence="1">Methyltransferase domain-containing protein</fullName>
    </recommendedName>
</protein>
<feature type="domain" description="Methyltransferase" evidence="1">
    <location>
        <begin position="36"/>
        <end position="120"/>
    </location>
</feature>
<evidence type="ECO:0000313" key="3">
    <source>
        <dbReference type="Proteomes" id="UP000772434"/>
    </source>
</evidence>
<proteinExistence type="predicted"/>
<dbReference type="Proteomes" id="UP000772434">
    <property type="component" value="Unassembled WGS sequence"/>
</dbReference>
<comment type="caution">
    <text evidence="2">The sequence shown here is derived from an EMBL/GenBank/DDBJ whole genome shotgun (WGS) entry which is preliminary data.</text>
</comment>
<evidence type="ECO:0000313" key="2">
    <source>
        <dbReference type="EMBL" id="KAF9066499.1"/>
    </source>
</evidence>
<dbReference type="Gene3D" id="3.40.50.150">
    <property type="entry name" value="Vaccinia Virus protein VP39"/>
    <property type="match status" value="1"/>
</dbReference>
<sequence>MSRQHLTPETRYSIVQLGLVCRCRLGFPNVTYLLEGIWLLDVAREVHPNVSLVGIDINQRLLPTQHPPNVTFAVHSVTDLPDSWSDRFKVANQRLLTAALTSEQWGIALGELYRVLKPGGWVQLLETNAETTASSGPNMKRMVEALGLLYAKKGFVSDLHDTIDQRLEDAGFVNVQKRTIGLPRQDSQDLDSEHTGHKKIIIGYVAAVKQSLLAAGLFESEGEI</sequence>
<organism evidence="2 3">
    <name type="scientific">Rhodocollybia butyracea</name>
    <dbReference type="NCBI Taxonomy" id="206335"/>
    <lineage>
        <taxon>Eukaryota</taxon>
        <taxon>Fungi</taxon>
        <taxon>Dikarya</taxon>
        <taxon>Basidiomycota</taxon>
        <taxon>Agaricomycotina</taxon>
        <taxon>Agaricomycetes</taxon>
        <taxon>Agaricomycetidae</taxon>
        <taxon>Agaricales</taxon>
        <taxon>Marasmiineae</taxon>
        <taxon>Omphalotaceae</taxon>
        <taxon>Rhodocollybia</taxon>
    </lineage>
</organism>
<evidence type="ECO:0000259" key="1">
    <source>
        <dbReference type="Pfam" id="PF13649"/>
    </source>
</evidence>
<accession>A0A9P5U5B0</accession>
<dbReference type="AlphaFoldDB" id="A0A9P5U5B0"/>
<dbReference type="EMBL" id="JADNRY010000087">
    <property type="protein sequence ID" value="KAF9066499.1"/>
    <property type="molecule type" value="Genomic_DNA"/>
</dbReference>
<dbReference type="SUPFAM" id="SSF53335">
    <property type="entry name" value="S-adenosyl-L-methionine-dependent methyltransferases"/>
    <property type="match status" value="1"/>
</dbReference>
<dbReference type="OrthoDB" id="184880at2759"/>
<dbReference type="InterPro" id="IPR029063">
    <property type="entry name" value="SAM-dependent_MTases_sf"/>
</dbReference>
<reference evidence="2" key="1">
    <citation type="submission" date="2020-11" db="EMBL/GenBank/DDBJ databases">
        <authorList>
            <consortium name="DOE Joint Genome Institute"/>
            <person name="Ahrendt S."/>
            <person name="Riley R."/>
            <person name="Andreopoulos W."/>
            <person name="Labutti K."/>
            <person name="Pangilinan J."/>
            <person name="Ruiz-Duenas F.J."/>
            <person name="Barrasa J.M."/>
            <person name="Sanchez-Garcia M."/>
            <person name="Camarero S."/>
            <person name="Miyauchi S."/>
            <person name="Serrano A."/>
            <person name="Linde D."/>
            <person name="Babiker R."/>
            <person name="Drula E."/>
            <person name="Ayuso-Fernandez I."/>
            <person name="Pacheco R."/>
            <person name="Padilla G."/>
            <person name="Ferreira P."/>
            <person name="Barriuso J."/>
            <person name="Kellner H."/>
            <person name="Castanera R."/>
            <person name="Alfaro M."/>
            <person name="Ramirez L."/>
            <person name="Pisabarro A.G."/>
            <person name="Kuo A."/>
            <person name="Tritt A."/>
            <person name="Lipzen A."/>
            <person name="He G."/>
            <person name="Yan M."/>
            <person name="Ng V."/>
            <person name="Cullen D."/>
            <person name="Martin F."/>
            <person name="Rosso M.-N."/>
            <person name="Henrissat B."/>
            <person name="Hibbett D."/>
            <person name="Martinez A.T."/>
            <person name="Grigoriev I.V."/>
        </authorList>
    </citation>
    <scope>NUCLEOTIDE SEQUENCE</scope>
    <source>
        <strain evidence="2">AH 40177</strain>
    </source>
</reference>